<comment type="caution">
    <text evidence="1">The sequence shown here is derived from an EMBL/GenBank/DDBJ whole genome shotgun (WGS) entry which is preliminary data.</text>
</comment>
<gene>
    <name evidence="1" type="ORF">PanWU01x14_296090</name>
</gene>
<accession>A0A2P5AVK3</accession>
<evidence type="ECO:0000313" key="2">
    <source>
        <dbReference type="Proteomes" id="UP000237105"/>
    </source>
</evidence>
<keyword evidence="2" id="KW-1185">Reference proteome</keyword>
<dbReference type="EMBL" id="JXTB01000435">
    <property type="protein sequence ID" value="PON40587.1"/>
    <property type="molecule type" value="Genomic_DNA"/>
</dbReference>
<proteinExistence type="predicted"/>
<sequence>MCEIALSVITLALGLDELPTDYFPLLMEANGILVANDIEVMESFSADSFALCYSRNDLKLTEDGKDDRVRNYAEVLTDPTLMEKIETWDKPASFLAVSLASINVAVAAHIYKNQGPKLYNAC</sequence>
<evidence type="ECO:0000313" key="1">
    <source>
        <dbReference type="EMBL" id="PON40587.1"/>
    </source>
</evidence>
<dbReference type="AlphaFoldDB" id="A0A2P5AVK3"/>
<name>A0A2P5AVK3_PARAD</name>
<dbReference type="Proteomes" id="UP000237105">
    <property type="component" value="Unassembled WGS sequence"/>
</dbReference>
<organism evidence="1 2">
    <name type="scientific">Parasponia andersonii</name>
    <name type="common">Sponia andersonii</name>
    <dbReference type="NCBI Taxonomy" id="3476"/>
    <lineage>
        <taxon>Eukaryota</taxon>
        <taxon>Viridiplantae</taxon>
        <taxon>Streptophyta</taxon>
        <taxon>Embryophyta</taxon>
        <taxon>Tracheophyta</taxon>
        <taxon>Spermatophyta</taxon>
        <taxon>Magnoliopsida</taxon>
        <taxon>eudicotyledons</taxon>
        <taxon>Gunneridae</taxon>
        <taxon>Pentapetalae</taxon>
        <taxon>rosids</taxon>
        <taxon>fabids</taxon>
        <taxon>Rosales</taxon>
        <taxon>Cannabaceae</taxon>
        <taxon>Parasponia</taxon>
    </lineage>
</organism>
<protein>
    <submittedName>
        <fullName evidence="1">Uncharacterized protein</fullName>
    </submittedName>
</protein>
<reference evidence="2" key="1">
    <citation type="submission" date="2016-06" db="EMBL/GenBank/DDBJ databases">
        <title>Parallel loss of symbiosis genes in relatives of nitrogen-fixing non-legume Parasponia.</title>
        <authorList>
            <person name="Van Velzen R."/>
            <person name="Holmer R."/>
            <person name="Bu F."/>
            <person name="Rutten L."/>
            <person name="Van Zeijl A."/>
            <person name="Liu W."/>
            <person name="Santuari L."/>
            <person name="Cao Q."/>
            <person name="Sharma T."/>
            <person name="Shen D."/>
            <person name="Roswanjaya Y."/>
            <person name="Wardhani T."/>
            <person name="Kalhor M.S."/>
            <person name="Jansen J."/>
            <person name="Van den Hoogen J."/>
            <person name="Gungor B."/>
            <person name="Hartog M."/>
            <person name="Hontelez J."/>
            <person name="Verver J."/>
            <person name="Yang W.-C."/>
            <person name="Schijlen E."/>
            <person name="Repin R."/>
            <person name="Schilthuizen M."/>
            <person name="Schranz E."/>
            <person name="Heidstra R."/>
            <person name="Miyata K."/>
            <person name="Fedorova E."/>
            <person name="Kohlen W."/>
            <person name="Bisseling T."/>
            <person name="Smit S."/>
            <person name="Geurts R."/>
        </authorList>
    </citation>
    <scope>NUCLEOTIDE SEQUENCE [LARGE SCALE GENOMIC DNA]</scope>
    <source>
        <strain evidence="2">cv. WU1-14</strain>
    </source>
</reference>